<dbReference type="OrthoDB" id="422720at2759"/>
<keyword evidence="3" id="KW-0378">Hydrolase</keyword>
<dbReference type="GO" id="GO:0016787">
    <property type="term" value="F:hydrolase activity"/>
    <property type="evidence" value="ECO:0007669"/>
    <property type="project" value="UniProtKB-KW"/>
</dbReference>
<dbReference type="PANTHER" id="PTHR32341:SF10">
    <property type="entry name" value="INTERFERON-INDUCIBLE GTPASE 5"/>
    <property type="match status" value="1"/>
</dbReference>
<evidence type="ECO:0000256" key="4">
    <source>
        <dbReference type="ARBA" id="ARBA00023134"/>
    </source>
</evidence>
<dbReference type="InterPro" id="IPR027417">
    <property type="entry name" value="P-loop_NTPase"/>
</dbReference>
<dbReference type="PANTHER" id="PTHR32341">
    <property type="entry name" value="INTERFERON-INDUCIBLE GTPASE"/>
    <property type="match status" value="1"/>
</dbReference>
<sequence length="193" mass="21945">VNANDHKSKKPAKVGSSKTTTTPKEYPYPGEGKISLWDIPGIGLSAAPDVKTYCDEFKILQHDAFVIMTAKSLSQLNISLAEKLANIKKPFLFVRARIDEDFANDNKNTIVSRDEFRKKIETEFREEVAQVDKIIGRNLDIFLINNDNPSDWDFSKLVLAIGKQFSLDQQQCFHFTQPAISKEILKEKVKELK</sequence>
<evidence type="ECO:0000313" key="5">
    <source>
        <dbReference type="EMBL" id="CAB4044162.1"/>
    </source>
</evidence>
<dbReference type="InterPro" id="IPR007743">
    <property type="entry name" value="Immunity-related_GTPase-like"/>
</dbReference>
<gene>
    <name evidence="5" type="ORF">PACLA_8A020180</name>
</gene>
<protein>
    <submittedName>
        <fullName evidence="5">Interferon-inducible GTPase 5-like</fullName>
    </submittedName>
</protein>
<dbReference type="EMBL" id="CACRXK020034137">
    <property type="protein sequence ID" value="CAB4044162.1"/>
    <property type="molecule type" value="Genomic_DNA"/>
</dbReference>
<dbReference type="InterPro" id="IPR030385">
    <property type="entry name" value="G_IRG_dom"/>
</dbReference>
<dbReference type="GO" id="GO:0016020">
    <property type="term" value="C:membrane"/>
    <property type="evidence" value="ECO:0007669"/>
    <property type="project" value="InterPro"/>
</dbReference>
<dbReference type="InterPro" id="IPR051515">
    <property type="entry name" value="IRG"/>
</dbReference>
<accession>A0A7D9M6T1</accession>
<proteinExistence type="inferred from homology"/>
<reference evidence="5" key="1">
    <citation type="submission" date="2020-04" db="EMBL/GenBank/DDBJ databases">
        <authorList>
            <person name="Alioto T."/>
            <person name="Alioto T."/>
            <person name="Gomez Garrido J."/>
        </authorList>
    </citation>
    <scope>NUCLEOTIDE SEQUENCE</scope>
    <source>
        <strain evidence="5">A484AB</strain>
    </source>
</reference>
<dbReference type="GO" id="GO:0005525">
    <property type="term" value="F:GTP binding"/>
    <property type="evidence" value="ECO:0007669"/>
    <property type="project" value="UniProtKB-KW"/>
</dbReference>
<dbReference type="Gene3D" id="3.40.50.300">
    <property type="entry name" value="P-loop containing nucleotide triphosphate hydrolases"/>
    <property type="match status" value="1"/>
</dbReference>
<comment type="caution">
    <text evidence="5">The sequence shown here is derived from an EMBL/GenBank/DDBJ whole genome shotgun (WGS) entry which is preliminary data.</text>
</comment>
<evidence type="ECO:0000313" key="6">
    <source>
        <dbReference type="Proteomes" id="UP001152795"/>
    </source>
</evidence>
<name>A0A7D9M6T1_PARCT</name>
<evidence type="ECO:0000256" key="1">
    <source>
        <dbReference type="ARBA" id="ARBA00005429"/>
    </source>
</evidence>
<dbReference type="AlphaFoldDB" id="A0A7D9M6T1"/>
<dbReference type="PROSITE" id="PS51716">
    <property type="entry name" value="G_IRG"/>
    <property type="match status" value="1"/>
</dbReference>
<feature type="non-terminal residue" evidence="5">
    <location>
        <position position="193"/>
    </location>
</feature>
<keyword evidence="6" id="KW-1185">Reference proteome</keyword>
<feature type="non-terminal residue" evidence="5">
    <location>
        <position position="1"/>
    </location>
</feature>
<evidence type="ECO:0000256" key="2">
    <source>
        <dbReference type="ARBA" id="ARBA00022741"/>
    </source>
</evidence>
<dbReference type="Pfam" id="PF05049">
    <property type="entry name" value="IIGP"/>
    <property type="match status" value="1"/>
</dbReference>
<comment type="similarity">
    <text evidence="1">Belongs to the TRAFAC class dynamin-like GTPase superfamily. IRG family.</text>
</comment>
<keyword evidence="2" id="KW-0547">Nucleotide-binding</keyword>
<keyword evidence="4" id="KW-0342">GTP-binding</keyword>
<evidence type="ECO:0000256" key="3">
    <source>
        <dbReference type="ARBA" id="ARBA00022801"/>
    </source>
</evidence>
<organism evidence="5 6">
    <name type="scientific">Paramuricea clavata</name>
    <name type="common">Red gorgonian</name>
    <name type="synonym">Violescent sea-whip</name>
    <dbReference type="NCBI Taxonomy" id="317549"/>
    <lineage>
        <taxon>Eukaryota</taxon>
        <taxon>Metazoa</taxon>
        <taxon>Cnidaria</taxon>
        <taxon>Anthozoa</taxon>
        <taxon>Octocorallia</taxon>
        <taxon>Malacalcyonacea</taxon>
        <taxon>Plexauridae</taxon>
        <taxon>Paramuricea</taxon>
    </lineage>
</organism>
<dbReference type="Proteomes" id="UP001152795">
    <property type="component" value="Unassembled WGS sequence"/>
</dbReference>
<dbReference type="SUPFAM" id="SSF52540">
    <property type="entry name" value="P-loop containing nucleoside triphosphate hydrolases"/>
    <property type="match status" value="1"/>
</dbReference>